<feature type="domain" description="3-hydroxyacyl-CoA dehydrogenase NAD binding" evidence="16">
    <location>
        <begin position="315"/>
        <end position="494"/>
    </location>
</feature>
<reference evidence="17 18" key="1">
    <citation type="submission" date="2018-11" db="EMBL/GenBank/DDBJ databases">
        <title>Vibrio LJC006 sp. nov., isolated from seawater during the bloom of the enteromorpha.</title>
        <authorList>
            <person name="Liang J."/>
        </authorList>
    </citation>
    <scope>NUCLEOTIDE SEQUENCE [LARGE SCALE GENOMIC DNA]</scope>
    <source>
        <strain evidence="17 18">LJC006</strain>
    </source>
</reference>
<keyword evidence="11 17" id="KW-0456">Lyase</keyword>
<proteinExistence type="inferred from homology"/>
<dbReference type="Gene3D" id="1.10.1040.50">
    <property type="match status" value="1"/>
</dbReference>
<comment type="similarity">
    <text evidence="3">In the N-terminal section; belongs to the enoyl-CoA hydratase/isomerase family.</text>
</comment>
<dbReference type="Gene3D" id="3.40.50.720">
    <property type="entry name" value="NAD(P)-binding Rossmann-like Domain"/>
    <property type="match status" value="1"/>
</dbReference>
<dbReference type="PANTHER" id="PTHR43612:SF3">
    <property type="entry name" value="TRIFUNCTIONAL ENZYME SUBUNIT ALPHA, MITOCHONDRIAL"/>
    <property type="match status" value="1"/>
</dbReference>
<evidence type="ECO:0000256" key="6">
    <source>
        <dbReference type="ARBA" id="ARBA00022963"/>
    </source>
</evidence>
<dbReference type="NCBIfam" id="NF008363">
    <property type="entry name" value="PRK11154.1"/>
    <property type="match status" value="1"/>
</dbReference>
<dbReference type="InterPro" id="IPR006108">
    <property type="entry name" value="3HC_DH_C"/>
</dbReference>
<dbReference type="GO" id="GO:0016509">
    <property type="term" value="F:long-chain (3S)-3-hydroxyacyl-CoA dehydrogenase (NAD+) activity"/>
    <property type="evidence" value="ECO:0007669"/>
    <property type="project" value="TreeGrafter"/>
</dbReference>
<dbReference type="UniPathway" id="UPA00659"/>
<dbReference type="InterPro" id="IPR006180">
    <property type="entry name" value="3-OHacyl-CoA_DH_CS"/>
</dbReference>
<keyword evidence="8" id="KW-0520">NAD</keyword>
<dbReference type="InterPro" id="IPR018376">
    <property type="entry name" value="Enoyl-CoA_hyd/isom_CS"/>
</dbReference>
<keyword evidence="5" id="KW-0276">Fatty acid metabolism</keyword>
<name>A0A3N9TFW8_9VIBR</name>
<dbReference type="AlphaFoldDB" id="A0A3N9TFW8"/>
<dbReference type="PANTHER" id="PTHR43612">
    <property type="entry name" value="TRIFUNCTIONAL ENZYME SUBUNIT ALPHA"/>
    <property type="match status" value="1"/>
</dbReference>
<evidence type="ECO:0000256" key="4">
    <source>
        <dbReference type="ARBA" id="ARBA00012076"/>
    </source>
</evidence>
<comment type="caution">
    <text evidence="17">The sequence shown here is derived from an EMBL/GenBank/DDBJ whole genome shotgun (WGS) entry which is preliminary data.</text>
</comment>
<dbReference type="GO" id="GO:0016853">
    <property type="term" value="F:isomerase activity"/>
    <property type="evidence" value="ECO:0007669"/>
    <property type="project" value="UniProtKB-KW"/>
</dbReference>
<evidence type="ECO:0000256" key="7">
    <source>
        <dbReference type="ARBA" id="ARBA00023002"/>
    </source>
</evidence>
<organism evidence="17 18">
    <name type="scientific">Vibrio viridaestus</name>
    <dbReference type="NCBI Taxonomy" id="2487322"/>
    <lineage>
        <taxon>Bacteria</taxon>
        <taxon>Pseudomonadati</taxon>
        <taxon>Pseudomonadota</taxon>
        <taxon>Gammaproteobacteria</taxon>
        <taxon>Vibrionales</taxon>
        <taxon>Vibrionaceae</taxon>
        <taxon>Vibrio</taxon>
    </lineage>
</organism>
<feature type="domain" description="3-hydroxyacyl-CoA dehydrogenase C-terminal" evidence="15">
    <location>
        <begin position="497"/>
        <end position="590"/>
    </location>
</feature>
<dbReference type="SUPFAM" id="SSF52096">
    <property type="entry name" value="ClpP/crotonase"/>
    <property type="match status" value="1"/>
</dbReference>
<evidence type="ECO:0000256" key="14">
    <source>
        <dbReference type="RuleBase" id="RU003707"/>
    </source>
</evidence>
<keyword evidence="6" id="KW-0442">Lipid degradation</keyword>
<comment type="similarity">
    <text evidence="14">Belongs to the enoyl-CoA hydratase/isomerase family.</text>
</comment>
<dbReference type="InterPro" id="IPR036291">
    <property type="entry name" value="NAD(P)-bd_dom_sf"/>
</dbReference>
<dbReference type="Gene3D" id="3.90.226.10">
    <property type="entry name" value="2-enoyl-CoA Hydratase, Chain A, domain 1"/>
    <property type="match status" value="1"/>
</dbReference>
<dbReference type="FunFam" id="3.40.50.720:FF:000009">
    <property type="entry name" value="Fatty oxidation complex, alpha subunit"/>
    <property type="match status" value="1"/>
</dbReference>
<keyword evidence="7 17" id="KW-0560">Oxidoreductase</keyword>
<dbReference type="FunFam" id="3.90.226.10:FF:000011">
    <property type="entry name" value="Fatty acid oxidation complex subunit alpha"/>
    <property type="match status" value="1"/>
</dbReference>
<evidence type="ECO:0000256" key="8">
    <source>
        <dbReference type="ARBA" id="ARBA00023027"/>
    </source>
</evidence>
<dbReference type="Pfam" id="PF00378">
    <property type="entry name" value="ECH_1"/>
    <property type="match status" value="1"/>
</dbReference>
<evidence type="ECO:0000256" key="1">
    <source>
        <dbReference type="ARBA" id="ARBA00005005"/>
    </source>
</evidence>
<dbReference type="SUPFAM" id="SSF51735">
    <property type="entry name" value="NAD(P)-binding Rossmann-fold domains"/>
    <property type="match status" value="1"/>
</dbReference>
<evidence type="ECO:0000256" key="5">
    <source>
        <dbReference type="ARBA" id="ARBA00022832"/>
    </source>
</evidence>
<dbReference type="RefSeq" id="WP_124936628.1">
    <property type="nucleotide sequence ID" value="NZ_RJVQ01000003.1"/>
</dbReference>
<comment type="similarity">
    <text evidence="2">In the central section; belongs to the 3-hydroxyacyl-CoA dehydrogenase family.</text>
</comment>
<evidence type="ECO:0000256" key="9">
    <source>
        <dbReference type="ARBA" id="ARBA00023098"/>
    </source>
</evidence>
<dbReference type="PROSITE" id="PS00067">
    <property type="entry name" value="3HCDH"/>
    <property type="match status" value="1"/>
</dbReference>
<dbReference type="PROSITE" id="PS00166">
    <property type="entry name" value="ENOYL_COA_HYDRATASE"/>
    <property type="match status" value="1"/>
</dbReference>
<dbReference type="CDD" id="cd06558">
    <property type="entry name" value="crotonase-like"/>
    <property type="match status" value="1"/>
</dbReference>
<dbReference type="Proteomes" id="UP000281112">
    <property type="component" value="Unassembled WGS sequence"/>
</dbReference>
<evidence type="ECO:0000259" key="16">
    <source>
        <dbReference type="Pfam" id="PF02737"/>
    </source>
</evidence>
<dbReference type="EMBL" id="RJVQ01000003">
    <property type="protein sequence ID" value="RQW63157.1"/>
    <property type="molecule type" value="Genomic_DNA"/>
</dbReference>
<dbReference type="InterPro" id="IPR050136">
    <property type="entry name" value="FA_oxidation_alpha_subunit"/>
</dbReference>
<comment type="pathway">
    <text evidence="1">Lipid metabolism; fatty acid beta-oxidation.</text>
</comment>
<dbReference type="InterPro" id="IPR029045">
    <property type="entry name" value="ClpP/crotonase-like_dom_sf"/>
</dbReference>
<evidence type="ECO:0000256" key="10">
    <source>
        <dbReference type="ARBA" id="ARBA00023235"/>
    </source>
</evidence>
<keyword evidence="10 17" id="KW-0413">Isomerase</keyword>
<evidence type="ECO:0000256" key="13">
    <source>
        <dbReference type="ARBA" id="ARBA00049556"/>
    </source>
</evidence>
<dbReference type="InterPro" id="IPR006176">
    <property type="entry name" value="3-OHacyl-CoA_DH_NAD-bd"/>
</dbReference>
<accession>A0A3N9TFW8</accession>
<dbReference type="GO" id="GO:0070403">
    <property type="term" value="F:NAD+ binding"/>
    <property type="evidence" value="ECO:0007669"/>
    <property type="project" value="InterPro"/>
</dbReference>
<evidence type="ECO:0000259" key="15">
    <source>
        <dbReference type="Pfam" id="PF00725"/>
    </source>
</evidence>
<comment type="catalytic activity">
    <reaction evidence="13">
        <text>a (3S)-3-hydroxyacyl-CoA + NAD(+) = a 3-oxoacyl-CoA + NADH + H(+)</text>
        <dbReference type="Rhea" id="RHEA:22432"/>
        <dbReference type="ChEBI" id="CHEBI:15378"/>
        <dbReference type="ChEBI" id="CHEBI:57318"/>
        <dbReference type="ChEBI" id="CHEBI:57540"/>
        <dbReference type="ChEBI" id="CHEBI:57945"/>
        <dbReference type="ChEBI" id="CHEBI:90726"/>
        <dbReference type="EC" id="1.1.1.35"/>
    </reaction>
</comment>
<keyword evidence="9" id="KW-0443">Lipid metabolism</keyword>
<protein>
    <recommendedName>
        <fullName evidence="4">enoyl-CoA hydratase</fullName>
        <ecNumber evidence="4">4.2.1.17</ecNumber>
    </recommendedName>
</protein>
<keyword evidence="12" id="KW-0511">Multifunctional enzyme</keyword>
<gene>
    <name evidence="17" type="primary">fadJ</name>
    <name evidence="17" type="ORF">EES38_07835</name>
</gene>
<dbReference type="OrthoDB" id="5389341at2"/>
<dbReference type="GO" id="GO:0006635">
    <property type="term" value="P:fatty acid beta-oxidation"/>
    <property type="evidence" value="ECO:0007669"/>
    <property type="project" value="UniProtKB-UniPathway"/>
</dbReference>
<evidence type="ECO:0000313" key="17">
    <source>
        <dbReference type="EMBL" id="RQW63157.1"/>
    </source>
</evidence>
<dbReference type="InterPro" id="IPR008927">
    <property type="entry name" value="6-PGluconate_DH-like_C_sf"/>
</dbReference>
<dbReference type="EC" id="4.2.1.17" evidence="4"/>
<dbReference type="Pfam" id="PF00725">
    <property type="entry name" value="3HCDH"/>
    <property type="match status" value="1"/>
</dbReference>
<dbReference type="GO" id="GO:0004300">
    <property type="term" value="F:enoyl-CoA hydratase activity"/>
    <property type="evidence" value="ECO:0007669"/>
    <property type="project" value="UniProtKB-EC"/>
</dbReference>
<evidence type="ECO:0000256" key="11">
    <source>
        <dbReference type="ARBA" id="ARBA00023239"/>
    </source>
</evidence>
<sequence length="705" mass="77894">MSKHRNYQLTIDELEIAWLKIDIENQSVNTLNKSFADDMSEVLEQLDLHCHELKGLVIYSGKTNCFIAGADIEMIDSCDSAEQADLLASGAQAIFERLEKMPFTTIAAIDGVCLGGGLEFALACDYRIGTTEPKTMLGLPEVKLGLLPGAGGTQRLPRLIGLIPSIDLILTGKQITAKKALKLGLIDLIVDKDSLINTCQHVIVSEIRFTKRISFIAKLNTHLSNNVWVRKFIIRQARRKAQNKAHYNYPAIDKILDCILFGLENGFEKGIRNEAEAFGELAMTPVSESLRRLFFLTTAAKKRYRLEQDAQEIKQVSVIGGGLMGAGISFVTLAVAKLPIHIKDLEHAAISKSIKYSAERLERKIRSGKMTRFEQKKTLLNLTGSTDYVRVGKSNIIVEAVFEDMDLKQQIVRDCEEVCSSETVLASNTSSIPISKIAEMAIHPERIIGIHYFSPVEKMPLVEVIPHENTNPATIATALALAYQQGKTPIKVKDSAGFYVNRILVPYIQGAFRCLKAGEPIDVIDNALEDFGFPVGPFALLDEVGFDVAGKIPPILQAALGDRFASDGIFEAVLEDGRKGRKSGLGFYRYGQTKRVDNKIYKLLSIDISPQMKAQEIVLSCLLPMLNEATRCLKDGVIETAEDGDLGAVLGIGFPPFLGGPFYFMNTRGIASIVEKMQLHSKKFGPFYEPDTELVSMKMKGESFY</sequence>
<evidence type="ECO:0000313" key="18">
    <source>
        <dbReference type="Proteomes" id="UP000281112"/>
    </source>
</evidence>
<evidence type="ECO:0000256" key="12">
    <source>
        <dbReference type="ARBA" id="ARBA00023268"/>
    </source>
</evidence>
<evidence type="ECO:0000256" key="2">
    <source>
        <dbReference type="ARBA" id="ARBA00007005"/>
    </source>
</evidence>
<evidence type="ECO:0000256" key="3">
    <source>
        <dbReference type="ARBA" id="ARBA00008750"/>
    </source>
</evidence>
<dbReference type="SUPFAM" id="SSF48179">
    <property type="entry name" value="6-phosphogluconate dehydrogenase C-terminal domain-like"/>
    <property type="match status" value="2"/>
</dbReference>
<dbReference type="Pfam" id="PF02737">
    <property type="entry name" value="3HCDH_N"/>
    <property type="match status" value="1"/>
</dbReference>
<keyword evidence="18" id="KW-1185">Reference proteome</keyword>
<dbReference type="InterPro" id="IPR001753">
    <property type="entry name" value="Enoyl-CoA_hydra/iso"/>
</dbReference>